<organism evidence="1 2">
    <name type="scientific">Portunus trituberculatus</name>
    <name type="common">Swimming crab</name>
    <name type="synonym">Neptunus trituberculatus</name>
    <dbReference type="NCBI Taxonomy" id="210409"/>
    <lineage>
        <taxon>Eukaryota</taxon>
        <taxon>Metazoa</taxon>
        <taxon>Ecdysozoa</taxon>
        <taxon>Arthropoda</taxon>
        <taxon>Crustacea</taxon>
        <taxon>Multicrustacea</taxon>
        <taxon>Malacostraca</taxon>
        <taxon>Eumalacostraca</taxon>
        <taxon>Eucarida</taxon>
        <taxon>Decapoda</taxon>
        <taxon>Pleocyemata</taxon>
        <taxon>Brachyura</taxon>
        <taxon>Eubrachyura</taxon>
        <taxon>Portunoidea</taxon>
        <taxon>Portunidae</taxon>
        <taxon>Portuninae</taxon>
        <taxon>Portunus</taxon>
    </lineage>
</organism>
<accession>A0A5B7CGP9</accession>
<keyword evidence="2" id="KW-1185">Reference proteome</keyword>
<evidence type="ECO:0000313" key="1">
    <source>
        <dbReference type="EMBL" id="MPC07914.1"/>
    </source>
</evidence>
<dbReference type="AlphaFoldDB" id="A0A5B7CGP9"/>
<comment type="caution">
    <text evidence="1">The sequence shown here is derived from an EMBL/GenBank/DDBJ whole genome shotgun (WGS) entry which is preliminary data.</text>
</comment>
<sequence>MVKCSTACLKQSEGRGEPGPLPPPLRGHSAIAQRHSCCHSFRTQLLAVAPCQPSLEQSLQGYNVNNSPTGLLAVQVASSPASSFTLCGAEVCPATPPAQQESLQPLSRRDSHLAAKNHNLQIHEDISVHQLLAVEPEDGEEAAADTVITLSINTGIQHHDCQHCAAAVDIHDCIIVSCSTRHSIKSLTERTQGCHLKRLDRDEFPRPLHSWSLEGLNNKSKTRNQ</sequence>
<reference evidence="1 2" key="1">
    <citation type="submission" date="2019-05" db="EMBL/GenBank/DDBJ databases">
        <title>Another draft genome of Portunus trituberculatus and its Hox gene families provides insights of decapod evolution.</title>
        <authorList>
            <person name="Jeong J.-H."/>
            <person name="Song I."/>
            <person name="Kim S."/>
            <person name="Choi T."/>
            <person name="Kim D."/>
            <person name="Ryu S."/>
            <person name="Kim W."/>
        </authorList>
    </citation>
    <scope>NUCLEOTIDE SEQUENCE [LARGE SCALE GENOMIC DNA]</scope>
    <source>
        <tissue evidence="1">Muscle</tissue>
    </source>
</reference>
<proteinExistence type="predicted"/>
<evidence type="ECO:0000313" key="2">
    <source>
        <dbReference type="Proteomes" id="UP000324222"/>
    </source>
</evidence>
<gene>
    <name evidence="1" type="ORF">E2C01_000482</name>
</gene>
<name>A0A5B7CGP9_PORTR</name>
<dbReference type="EMBL" id="VSRR010000011">
    <property type="protein sequence ID" value="MPC07914.1"/>
    <property type="molecule type" value="Genomic_DNA"/>
</dbReference>
<dbReference type="Proteomes" id="UP000324222">
    <property type="component" value="Unassembled WGS sequence"/>
</dbReference>
<protein>
    <submittedName>
        <fullName evidence="1">Uncharacterized protein</fullName>
    </submittedName>
</protein>